<dbReference type="Gene3D" id="1.10.287.2620">
    <property type="match status" value="1"/>
</dbReference>
<dbReference type="InterPro" id="IPR027417">
    <property type="entry name" value="P-loop_NTPase"/>
</dbReference>
<feature type="coiled-coil region" evidence="14">
    <location>
        <begin position="2385"/>
        <end position="2471"/>
    </location>
</feature>
<evidence type="ECO:0000256" key="6">
    <source>
        <dbReference type="ARBA" id="ARBA00022741"/>
    </source>
</evidence>
<dbReference type="SMART" id="SM00382">
    <property type="entry name" value="AAA"/>
    <property type="match status" value="3"/>
</dbReference>
<dbReference type="Pfam" id="PF18199">
    <property type="entry name" value="Dynein_C"/>
    <property type="match status" value="1"/>
</dbReference>
<keyword evidence="17" id="KW-1185">Reference proteome</keyword>
<dbReference type="Pfam" id="PF12781">
    <property type="entry name" value="AAA_9"/>
    <property type="match status" value="1"/>
</dbReference>
<dbReference type="SUPFAM" id="SSF52540">
    <property type="entry name" value="P-loop containing nucleoside triphosphate hydrolases"/>
    <property type="match status" value="4"/>
</dbReference>
<evidence type="ECO:0000256" key="10">
    <source>
        <dbReference type="ARBA" id="ARBA00023069"/>
    </source>
</evidence>
<dbReference type="InterPro" id="IPR035699">
    <property type="entry name" value="AAA_6"/>
</dbReference>
<dbReference type="GO" id="GO:0051959">
    <property type="term" value="F:dynein light intermediate chain binding"/>
    <property type="evidence" value="ECO:0007669"/>
    <property type="project" value="InterPro"/>
</dbReference>
<keyword evidence="4" id="KW-0493">Microtubule</keyword>
<evidence type="ECO:0000256" key="2">
    <source>
        <dbReference type="ARBA" id="ARBA00008887"/>
    </source>
</evidence>
<dbReference type="Gene3D" id="1.20.58.1120">
    <property type="match status" value="1"/>
</dbReference>
<dbReference type="InterPro" id="IPR024317">
    <property type="entry name" value="Dynein_heavy_chain_D4_dom"/>
</dbReference>
<feature type="coiled-coil region" evidence="14">
    <location>
        <begin position="124"/>
        <end position="183"/>
    </location>
</feature>
<dbReference type="PANTHER" id="PTHR45703:SF4">
    <property type="entry name" value="DYNEIN AXONEMAL HEAVY CHAIN 17"/>
    <property type="match status" value="1"/>
</dbReference>
<dbReference type="Pfam" id="PF12777">
    <property type="entry name" value="MT"/>
    <property type="match status" value="1"/>
</dbReference>
<dbReference type="Pfam" id="PF12775">
    <property type="entry name" value="AAA_7"/>
    <property type="match status" value="1"/>
</dbReference>
<dbReference type="Gene3D" id="3.20.180.20">
    <property type="entry name" value="Dynein heavy chain, N-terminal domain 2"/>
    <property type="match status" value="1"/>
</dbReference>
<dbReference type="Gene3D" id="3.10.490.20">
    <property type="match status" value="1"/>
</dbReference>
<dbReference type="PANTHER" id="PTHR45703">
    <property type="entry name" value="DYNEIN HEAVY CHAIN"/>
    <property type="match status" value="1"/>
</dbReference>
<dbReference type="Gene3D" id="1.20.140.100">
    <property type="entry name" value="Dynein heavy chain, N-terminal domain 2"/>
    <property type="match status" value="1"/>
</dbReference>
<keyword evidence="11" id="KW-0505">Motor protein</keyword>
<dbReference type="Gene3D" id="1.10.8.720">
    <property type="entry name" value="Region D6 of dynein motor"/>
    <property type="match status" value="1"/>
</dbReference>
<dbReference type="Pfam" id="PF17852">
    <property type="entry name" value="Dynein_AAA_lid"/>
    <property type="match status" value="1"/>
</dbReference>
<dbReference type="GO" id="GO:0005524">
    <property type="term" value="F:ATP binding"/>
    <property type="evidence" value="ECO:0007669"/>
    <property type="project" value="UniProtKB-KW"/>
</dbReference>
<evidence type="ECO:0000256" key="14">
    <source>
        <dbReference type="SAM" id="Coils"/>
    </source>
</evidence>
<dbReference type="Gene3D" id="1.20.920.30">
    <property type="match status" value="1"/>
</dbReference>
<dbReference type="Pfam" id="PF17857">
    <property type="entry name" value="AAA_lid_1"/>
    <property type="match status" value="1"/>
</dbReference>
<dbReference type="GO" id="GO:0005874">
    <property type="term" value="C:microtubule"/>
    <property type="evidence" value="ECO:0007669"/>
    <property type="project" value="UniProtKB-KW"/>
</dbReference>
<evidence type="ECO:0000313" key="17">
    <source>
        <dbReference type="Proteomes" id="UP000694427"/>
    </source>
</evidence>
<dbReference type="InterPro" id="IPR042222">
    <property type="entry name" value="Dynein_2_N"/>
</dbReference>
<evidence type="ECO:0000256" key="13">
    <source>
        <dbReference type="ARBA" id="ARBA00023273"/>
    </source>
</evidence>
<evidence type="ECO:0000256" key="7">
    <source>
        <dbReference type="ARBA" id="ARBA00022840"/>
    </source>
</evidence>
<keyword evidence="12" id="KW-0206">Cytoskeleton</keyword>
<evidence type="ECO:0000256" key="8">
    <source>
        <dbReference type="ARBA" id="ARBA00023017"/>
    </source>
</evidence>
<evidence type="ECO:0000256" key="9">
    <source>
        <dbReference type="ARBA" id="ARBA00023054"/>
    </source>
</evidence>
<feature type="domain" description="AAA+ ATPase" evidence="15">
    <location>
        <begin position="1473"/>
        <end position="1673"/>
    </location>
</feature>
<evidence type="ECO:0000313" key="16">
    <source>
        <dbReference type="Ensembl" id="ENSCCRP00010013968.1"/>
    </source>
</evidence>
<evidence type="ECO:0000256" key="11">
    <source>
        <dbReference type="ARBA" id="ARBA00023175"/>
    </source>
</evidence>
<dbReference type="InterPro" id="IPR041228">
    <property type="entry name" value="Dynein_C"/>
</dbReference>
<evidence type="ECO:0000256" key="5">
    <source>
        <dbReference type="ARBA" id="ARBA00022737"/>
    </source>
</evidence>
<dbReference type="InterPro" id="IPR042219">
    <property type="entry name" value="AAA_lid_11_sf"/>
</dbReference>
<feature type="domain" description="AAA+ ATPase" evidence="15">
    <location>
        <begin position="1195"/>
        <end position="1331"/>
    </location>
</feature>
<name>A0A8C1GUU1_CYPCA</name>
<dbReference type="InterPro" id="IPR043160">
    <property type="entry name" value="Dynein_C_barrel"/>
</dbReference>
<organism evidence="16 17">
    <name type="scientific">Cyprinus carpio</name>
    <name type="common">Common carp</name>
    <dbReference type="NCBI Taxonomy" id="7962"/>
    <lineage>
        <taxon>Eukaryota</taxon>
        <taxon>Metazoa</taxon>
        <taxon>Chordata</taxon>
        <taxon>Craniata</taxon>
        <taxon>Vertebrata</taxon>
        <taxon>Euteleostomi</taxon>
        <taxon>Actinopterygii</taxon>
        <taxon>Neopterygii</taxon>
        <taxon>Teleostei</taxon>
        <taxon>Ostariophysi</taxon>
        <taxon>Cypriniformes</taxon>
        <taxon>Cyprinidae</taxon>
        <taxon>Cyprininae</taxon>
        <taxon>Cyprinus</taxon>
    </lineage>
</organism>
<dbReference type="Pfam" id="PF12780">
    <property type="entry name" value="AAA_8"/>
    <property type="match status" value="1"/>
</dbReference>
<keyword evidence="7" id="KW-0067">ATP-binding</keyword>
<comment type="subcellular location">
    <subcellularLocation>
        <location evidence="1">Cytoplasm</location>
        <location evidence="1">Cytoskeleton</location>
        <location evidence="1">Cilium axoneme</location>
    </subcellularLocation>
</comment>
<dbReference type="GO" id="GO:0097729">
    <property type="term" value="C:9+2 motile cilium"/>
    <property type="evidence" value="ECO:0007669"/>
    <property type="project" value="UniProtKB-ARBA"/>
</dbReference>
<dbReference type="InterPro" id="IPR013594">
    <property type="entry name" value="Dynein_heavy_tail"/>
</dbReference>
<evidence type="ECO:0000256" key="3">
    <source>
        <dbReference type="ARBA" id="ARBA00022490"/>
    </source>
</evidence>
<dbReference type="InterPro" id="IPR003593">
    <property type="entry name" value="AAA+_ATPase"/>
</dbReference>
<keyword evidence="5" id="KW-0677">Repeat</keyword>
<keyword evidence="3" id="KW-0963">Cytoplasm</keyword>
<sequence length="3812" mass="436710">MYDIWTSSVAEKSQFNLQKPLISREQRTRLISVNFSPQLVSVLREVKYLEAREAEVIPDMAADVYSNRELLWQYVANLELATSWYNKVMSTVLEVEMPLIQSQLTDIDAKFKEAEENLWIWEYIQDVREMVHDLEQRLQRTKDNVEEIQTIMKTWTTPVFERKEGKKDTLLNLEDKTERLERTYGRIRASGTKIHLLLKDNMSLFKADPSSAQWKVYVDYIDEMVIDGFYNAVESSLKFFLENTAPLFEVQLLLQVPEIVFNPSLEFSASDGFHDLVESLINSIFRISALVPRLSEHTRWNYSCTSADMEDMVDFAEWRHLLMERVRKVMGQCCEYRNCLERYAYLYVDDRKEFMRQFLLYSHVLTSEEIEAHAEHGVPETPPTLECFRKQVDSYESLYEDVQRLEPIHVFESWMRVDARAFKSALLNVIRKWSFMFKQHLIDHVTHSLSDLEEFIRLTEGGLGKKVEEGDYNGLVEIMGYLMAVKDRQSTTDEMFEPLQHTIDLLKTYDQELPELVYKQLEVLPEKWNNIKKQAVLVKQHVAPLQAGEVANLRRKCAAFDVDQHTFREQFRKKDFFRFDCVNPHEMLDEAHNQIQEMETTMAGLIVSANLFEVNISDYRQLKQCRKELPILKELWDLVLVVQSCLEAWQTTPWRQINVDDMEMECKRFSKELRALDKEARSWDAFSGLDSTVKNTLVSLRAVAELQNPAIRPRHWQQLMNATGVRFTMDKDTTLADLLRLNLHHFEDDVRSIVDRAVKEMGMEKVLNELDATWTSMAFDFEPHPRTKIPLLKSSEELIETLEDNQVQLQNLMTSKYISFFLEEVSTWQRKLSVSDSVISIWFEVQRTWSHLESIFIGSDDIRSQLPEDSKRFDSIDTDFKELTHDASKTPNVVEATNKPGLYNKLEDIQGRLSLCEKALAEYLDTKRLAFPRFYFISSADLLDILSSGTDPHQVQKHLSKLFDNMAKLKFETDAGGKLTKTGLGMFSKEDEYVQFNLPCDCTGQVEAWLNRVLDSMRATVRHEMTEAVAAYEEKPREQWLFDYPAQVALTCTQIWWTTDVGMAFSRLEEGYENAMKEYYKKQVSQLNTLITMLIGQLTPGDRQKVMTICTIDVHARDVVDKIIQQKVENSQAFLWLSQLRHRWGEREKHCFANICDAQFLYSYEYLGNTPRLVITPLTDRCYITLTQSLHLIMSGAPAGPAGTGKTETTKDLGRALGIMVYVFNCSEQMDYKSCGNIYKGLAQTGAWGCFDEFNRISVEVLSVVAVQVKSIQDAIRDKKKRFNFMGEDVNLVPSVGIFITMNPGYAGRTELPENLKALFRPCAMVVPDFELICEIMLVAEGFLEARLLARKFITLYQLCKELLSKQDHYDWGLRAIKSVLVVAGSLKRGDPSRAEDQVLMRALRDFNIPKIVTDDMPVFMGLIGDLFPALDVPRKRDMDFEKFVKQSVLDLKLQAEDNFVLKVVQLEELLAVRHSVFVVGNAGTGKSQVLKSLHKTYQNMKRRAMWADLNPKAVTNDELFGIINPATREWKDGLFSNIMRELANISHTGPKWIVLDGDIDPMWIESLNTVMDDNKVLTLASNERIPLNPSMRLVFEISHLRTATPATVSRAGILYINPADLGWNPPVSSWIDGREVQSEKANLTILFDKYLPSCLDTLRSRFKKIIPIPEQSMVQMLCFLLECLLIPEHTPPDSHKDLYELYFVFAAIWAFGGTMFQDQLVDYRVEFSKWWVTEFKTVKFPAQGTVFDYYIDPESKKFEPWSKMIPKFVMDPDIPLQACLVHTTETIRVRYFMDRLLERRRPVMLVGNAGTGKSVLVGDKLGSLDPEKYAVKNVPFNYYTTSAMLQAVLEKPLEKKAGRNYGPPGNKRLIYFIDDMNMPEVDAYGTVQPHTMIRQHMDYSHWYDRSKLQLKEIHNVQYVSCMNPTAGSFTINPRLQRHFSVFALSFPGVDALNTIYCSILSQHLRGEGFPAVLQKSCSQLVQLALAFHQRITATFLPTAIKFHYIFNLRDLSNIFQGILFCTSECLKTPQDLVKIYLHESNRVYRDKMVEDKDFDIFDKLQSETVKKFYETLEETRAMNMYCHFATGIGEPKYMAVQSWGSLNKTLLEALDSYNEVNAAINLVLFEDAMSHICRINRILESPRGNALLVGVGGSGKQSLTRLAAFISSLEVFQITLKKGYGIPDLKSDLGALYIKAGVKNIGTVLLMTDAQVADEKFLVLVNDLLASGEIPDLFPDDEAENIIGSLRNEVRGQGLMDTRENCWKFFIDRVRRQLKVALCFSPVGSKLRVRSRKFPAVVNCTAIDWFHEWPQEALESVSLRFLQDVEHIQPEVKDSVSKFMAYVHISVNKTSKDYLANERRYNYTTPKSFLEQIKLYGNLLALKKKDLTSKMERLENGLEKLNSTTAQVDDLKAKLAAQEVELKLKNESADKLIQVVGVETEKVAREKAVADEEEQKVACIAEEVMRKQRDCEEDLAKAEPALIAAQEALNTLNKNNLTELKSFGSPVAAVTNVTAAVMVLMAPGGRVPKDRSWKAAKVMMAKVDAFLDALVNFKKENIHENCLKAIQPYLGDPDFSPELIAAKSNAAAGLCSWVINIVKFYEVYCEVEPKRQALSKANAELAAAQDKLSVIKAKINQLNENLAKLTAKFEKATADKLRCQQEAETTARTIALANRLVGGLASENVRWAEAVKSFRHQESTLCGDVLLITAFVSYLGYFTKRYRLELMDNSWRPYLSQLKVPIPVTPGLDPLTMLTDDADIAVWQNEGLPADRMSTENATILTSCERWPLMVDPQLQGIKWIKNKYGEELRIIRIGQRGYLDSIERALSVGEVVLIENLEEAVDPVLGPLLGRETIKKGRYIKIGDKECEYNPSFRLILHTKLANPHYQPELQAQCTLVNFTVTRDGLEDQLLAAVVSMERPDLEELKSNLTKQQNGFKITLKTLEDNLLSRLSSASGNFLGDIELVENLEITKRTAAEIEVKVKEAKVTEAEINDAREHYRPAAARGSLLYFIMNDLNKIHPMYQFSLKAFNVVFQNAVLKADPDETLKQRVLNLIDSITSLVFQYTTRGLFECDKLTYTAQLAFQVLLMNKEISPHELDFLLRYPVQPGLTSPVDFLSNHSWGGIKALSTMEEFHNLDRDIEGSAKRWKKFSESECPEKEKFPQEWKNKTSLQRLCMMRALRPDRMTYAVRDFVEEKLGSKYVMSRSLDFAVSYEESGAATPMFFILSPGVDPLKDVEKHGRKLGYTFDNRNFHNVSLGQGQEVVAEQALDLAAKEGHWVILQNIHLVAKWLGTLEKKLEQHAEGSHQNFRVFISAEPSSSPDGHIIPQGILENSIKITNEPPMGMHANLHKALDNFNQDTLEMCARENEFKSILFALCYFHAVVAERRKFGPQGWNRSYPFNTGDLTISVNVLYNYLEANTKVPYDDLRYLFGEIMYGGHITDDWDRRLCRTYLEEFIKTEMMEGELYLAPGFRLPGNMDYNGYHQYIDGALPPESPYLYGLHPNAEIGFLTQTSEKLFRTVLEMQPRDGGSGEGTSGSRDEKVKAALDEILEKLPEEFNMAEMMGKVEERTPYIVVAFQECERMNILTQEIKRSLKELNLGLKGELTMTNDMENLQNAIYLDQVPESWTKRAYPSISGLAIWFTDLLNRIKELEIWTSDFSLPSVVWLAGFFNPQSFLTAIMQSMARRNEWPLDKMSLQCDVTKKNREDFSTPPREGAYIHGLFMEGARWDTQAGIMVDARLKELTPTMPVIFIRAIPVDKQETRSLYQCPVYKTRQRGPTYIWTFNLKTKDNPSKWTLAGVALLLQI</sequence>
<reference evidence="16" key="2">
    <citation type="submission" date="2025-09" db="UniProtKB">
        <authorList>
            <consortium name="Ensembl"/>
        </authorList>
    </citation>
    <scope>IDENTIFICATION</scope>
</reference>
<dbReference type="GO" id="GO:0045505">
    <property type="term" value="F:dynein intermediate chain binding"/>
    <property type="evidence" value="ECO:0007669"/>
    <property type="project" value="InterPro"/>
</dbReference>
<dbReference type="Gene3D" id="1.20.920.20">
    <property type="match status" value="1"/>
</dbReference>
<reference evidence="16" key="1">
    <citation type="submission" date="2025-08" db="UniProtKB">
        <authorList>
            <consortium name="Ensembl"/>
        </authorList>
    </citation>
    <scope>IDENTIFICATION</scope>
</reference>
<dbReference type="Gene3D" id="3.40.50.300">
    <property type="entry name" value="P-loop containing nucleotide triphosphate hydrolases"/>
    <property type="match status" value="5"/>
</dbReference>
<dbReference type="Gene3D" id="1.10.8.710">
    <property type="match status" value="1"/>
</dbReference>
<dbReference type="InterPro" id="IPR041589">
    <property type="entry name" value="DNAH3_AAA_lid_1"/>
</dbReference>
<proteinExistence type="inferred from homology"/>
<dbReference type="GO" id="GO:0007018">
    <property type="term" value="P:microtubule-based movement"/>
    <property type="evidence" value="ECO:0007669"/>
    <property type="project" value="InterPro"/>
</dbReference>
<dbReference type="Ensembl" id="ENSCCRT00010015239.1">
    <property type="protein sequence ID" value="ENSCCRP00010013968.1"/>
    <property type="gene ID" value="ENSCCRG00010005793.1"/>
</dbReference>
<keyword evidence="10" id="KW-0969">Cilium</keyword>
<keyword evidence="8" id="KW-0243">Dynein</keyword>
<keyword evidence="9 14" id="KW-0175">Coiled coil</keyword>
<protein>
    <recommendedName>
        <fullName evidence="15">AAA+ ATPase domain-containing protein</fullName>
    </recommendedName>
</protein>
<dbReference type="GO" id="GO:0008569">
    <property type="term" value="F:minus-end-directed microtubule motor activity"/>
    <property type="evidence" value="ECO:0007669"/>
    <property type="project" value="InterPro"/>
</dbReference>
<dbReference type="Proteomes" id="UP000694427">
    <property type="component" value="Unplaced"/>
</dbReference>
<dbReference type="Gene3D" id="1.20.1270.280">
    <property type="match status" value="1"/>
</dbReference>
<dbReference type="InterPro" id="IPR041658">
    <property type="entry name" value="AAA_lid_11"/>
</dbReference>
<dbReference type="Pfam" id="PF18198">
    <property type="entry name" value="AAA_lid_11"/>
    <property type="match status" value="1"/>
</dbReference>
<dbReference type="InterPro" id="IPR026983">
    <property type="entry name" value="DHC"/>
</dbReference>
<dbReference type="Pfam" id="PF08385">
    <property type="entry name" value="DHC_N1"/>
    <property type="match status" value="1"/>
</dbReference>
<dbReference type="InterPro" id="IPR035706">
    <property type="entry name" value="AAA_9"/>
</dbReference>
<dbReference type="Gene3D" id="6.10.140.1060">
    <property type="match status" value="1"/>
</dbReference>
<accession>A0A8C1GUU1</accession>
<dbReference type="Gene3D" id="1.10.472.130">
    <property type="match status" value="1"/>
</dbReference>
<dbReference type="GO" id="GO:0030286">
    <property type="term" value="C:dynein complex"/>
    <property type="evidence" value="ECO:0007669"/>
    <property type="project" value="UniProtKB-KW"/>
</dbReference>
<comment type="similarity">
    <text evidence="2">Belongs to the dynein heavy chain family.</text>
</comment>
<dbReference type="Gene3D" id="1.10.8.1220">
    <property type="match status" value="1"/>
</dbReference>
<dbReference type="GO" id="GO:0005930">
    <property type="term" value="C:axoneme"/>
    <property type="evidence" value="ECO:0007669"/>
    <property type="project" value="UniProtKB-ARBA"/>
</dbReference>
<evidence type="ECO:0000256" key="4">
    <source>
        <dbReference type="ARBA" id="ARBA00022701"/>
    </source>
</evidence>
<evidence type="ECO:0000256" key="12">
    <source>
        <dbReference type="ARBA" id="ARBA00023212"/>
    </source>
</evidence>
<feature type="coiled-coil region" evidence="14">
    <location>
        <begin position="2615"/>
        <end position="2663"/>
    </location>
</feature>
<keyword evidence="13" id="KW-0966">Cell projection</keyword>
<dbReference type="InterPro" id="IPR004273">
    <property type="entry name" value="Dynein_heavy_D6_P-loop"/>
</dbReference>
<evidence type="ECO:0000259" key="15">
    <source>
        <dbReference type="SMART" id="SM00382"/>
    </source>
</evidence>
<evidence type="ECO:0000256" key="1">
    <source>
        <dbReference type="ARBA" id="ARBA00004430"/>
    </source>
</evidence>
<dbReference type="Pfam" id="PF08393">
    <property type="entry name" value="DHC_N2"/>
    <property type="match status" value="1"/>
</dbReference>
<keyword evidence="6" id="KW-0547">Nucleotide-binding</keyword>
<dbReference type="InterPro" id="IPR042228">
    <property type="entry name" value="Dynein_linker_3"/>
</dbReference>
<dbReference type="InterPro" id="IPR041466">
    <property type="entry name" value="Dynein_AAA5_ext"/>
</dbReference>
<dbReference type="InterPro" id="IPR013602">
    <property type="entry name" value="Dynein_heavy_linker"/>
</dbReference>
<dbReference type="Pfam" id="PF03028">
    <property type="entry name" value="Dynein_heavy"/>
    <property type="match status" value="1"/>
</dbReference>
<dbReference type="Pfam" id="PF12774">
    <property type="entry name" value="AAA_6"/>
    <property type="match status" value="1"/>
</dbReference>
<dbReference type="InterPro" id="IPR024743">
    <property type="entry name" value="Dynein_HC_stalk"/>
</dbReference>
<feature type="domain" description="AAA+ ATPase" evidence="15">
    <location>
        <begin position="1800"/>
        <end position="1946"/>
    </location>
</feature>
<dbReference type="InterPro" id="IPR043157">
    <property type="entry name" value="Dynein_AAA1S"/>
</dbReference>